<keyword evidence="1" id="KW-0175">Coiled coil</keyword>
<dbReference type="AlphaFoldDB" id="A0A6N3C6D6"/>
<feature type="coiled-coil region" evidence="1">
    <location>
        <begin position="59"/>
        <end position="86"/>
    </location>
</feature>
<name>A0A6N3C6D6_9ACTN</name>
<dbReference type="RefSeq" id="WP_156599602.1">
    <property type="nucleotide sequence ID" value="NZ_CACRTW010000025.1"/>
</dbReference>
<evidence type="ECO:0000256" key="1">
    <source>
        <dbReference type="SAM" id="Coils"/>
    </source>
</evidence>
<keyword evidence="2" id="KW-0812">Transmembrane</keyword>
<reference evidence="3" key="1">
    <citation type="submission" date="2019-11" db="EMBL/GenBank/DDBJ databases">
        <authorList>
            <person name="Feng L."/>
        </authorList>
    </citation>
    <scope>NUCLEOTIDE SEQUENCE</scope>
    <source>
        <strain evidence="3">CaerofaciensLFYP39</strain>
    </source>
</reference>
<proteinExistence type="predicted"/>
<evidence type="ECO:0000256" key="2">
    <source>
        <dbReference type="SAM" id="Phobius"/>
    </source>
</evidence>
<sequence length="332" mass="36374">MADKDPSTRESRFYANHPILFGILFAIIPCLLSAYLGDLHGQSAMVGELSKRFDSVEESMSLNEALESAYRDYANAEAELNALKDEEAGKQVLADATAAWDSGKHEEALTSLSKASKKSGDCAVAFAEYSSTYTEEVLAKANELVSSKKYDDAKSVLKAASKIVKDPARINDLLDELEGVSEVALTSLTVASSSRFELIEGSQKDTAGNSYSSDDTWVGRPNSADFPSVISFYIGKKYRSLNGKIAVEYVEDTSYLKDYEARFELRGSVDGSESKVIWQKDHITMNSAPTDISSGEIDLSEYDWLEFRVYSTKGYAGNGIPVLLSNVKLINE</sequence>
<dbReference type="EMBL" id="CACRTW010000025">
    <property type="protein sequence ID" value="VYU11635.1"/>
    <property type="molecule type" value="Genomic_DNA"/>
</dbReference>
<evidence type="ECO:0000313" key="3">
    <source>
        <dbReference type="EMBL" id="VYU11635.1"/>
    </source>
</evidence>
<organism evidence="3">
    <name type="scientific">Collinsella aerofaciens</name>
    <dbReference type="NCBI Taxonomy" id="74426"/>
    <lineage>
        <taxon>Bacteria</taxon>
        <taxon>Bacillati</taxon>
        <taxon>Actinomycetota</taxon>
        <taxon>Coriobacteriia</taxon>
        <taxon>Coriobacteriales</taxon>
        <taxon>Coriobacteriaceae</taxon>
        <taxon>Collinsella</taxon>
    </lineage>
</organism>
<keyword evidence="2" id="KW-0472">Membrane</keyword>
<accession>A0A6N3C6D6</accession>
<feature type="transmembrane region" description="Helical" evidence="2">
    <location>
        <begin position="19"/>
        <end position="37"/>
    </location>
</feature>
<protein>
    <submittedName>
        <fullName evidence="3">Uncharacterized protein</fullName>
    </submittedName>
</protein>
<gene>
    <name evidence="3" type="ORF">CALFYP39_01464</name>
</gene>
<keyword evidence="2" id="KW-1133">Transmembrane helix</keyword>